<dbReference type="CDD" id="cd04301">
    <property type="entry name" value="NAT_SF"/>
    <property type="match status" value="1"/>
</dbReference>
<feature type="domain" description="N-acetyltransferase" evidence="1">
    <location>
        <begin position="1"/>
        <end position="167"/>
    </location>
</feature>
<dbReference type="InterPro" id="IPR000182">
    <property type="entry name" value="GNAT_dom"/>
</dbReference>
<dbReference type="SUPFAM" id="SSF55729">
    <property type="entry name" value="Acyl-CoA N-acyltransferases (Nat)"/>
    <property type="match status" value="1"/>
</dbReference>
<gene>
    <name evidence="2" type="ORF">NCTC13163_01608</name>
</gene>
<dbReference type="InterPro" id="IPR016181">
    <property type="entry name" value="Acyl_CoA_acyltransferase"/>
</dbReference>
<sequence>MIIRVAEPKDAYGIARVRVNGWRTTYRGIVPTDFLLKLSSNAIEWAEKVRDALSKREVDGFVAVVEEEIVGFVLYGAERTGTYPDHPNEVYAIYVLEEHQRNGLGSSLLEKAVGAMFSSGMIIWALELNPYRSFYERKQGEVIDEKERTIGELALREVAYGWTKATHDAIIGA</sequence>
<dbReference type="Gene3D" id="3.40.630.30">
    <property type="match status" value="1"/>
</dbReference>
<dbReference type="PROSITE" id="PS51186">
    <property type="entry name" value="GNAT"/>
    <property type="match status" value="1"/>
</dbReference>
<evidence type="ECO:0000259" key="1">
    <source>
        <dbReference type="PROSITE" id="PS51186"/>
    </source>
</evidence>
<dbReference type="OrthoDB" id="5292888at2"/>
<dbReference type="STRING" id="1397694.GCA_000702585_02105"/>
<dbReference type="EMBL" id="UGGP01000001">
    <property type="protein sequence ID" value="STO08238.1"/>
    <property type="molecule type" value="Genomic_DNA"/>
</dbReference>
<evidence type="ECO:0000313" key="2">
    <source>
        <dbReference type="EMBL" id="STO08238.1"/>
    </source>
</evidence>
<keyword evidence="2" id="KW-0808">Transferase</keyword>
<dbReference type="GO" id="GO:0016747">
    <property type="term" value="F:acyltransferase activity, transferring groups other than amino-acyl groups"/>
    <property type="evidence" value="ECO:0007669"/>
    <property type="project" value="InterPro"/>
</dbReference>
<proteinExistence type="predicted"/>
<reference evidence="2 3" key="1">
    <citation type="submission" date="2018-06" db="EMBL/GenBank/DDBJ databases">
        <authorList>
            <consortium name="Pathogen Informatics"/>
            <person name="Doyle S."/>
        </authorList>
    </citation>
    <scope>NUCLEOTIDE SEQUENCE [LARGE SCALE GENOMIC DNA]</scope>
    <source>
        <strain evidence="2 3">NCTC13163</strain>
    </source>
</reference>
<organism evidence="2 3">
    <name type="scientific">Exiguobacterium aurantiacum</name>
    <dbReference type="NCBI Taxonomy" id="33987"/>
    <lineage>
        <taxon>Bacteria</taxon>
        <taxon>Bacillati</taxon>
        <taxon>Bacillota</taxon>
        <taxon>Bacilli</taxon>
        <taxon>Bacillales</taxon>
        <taxon>Bacillales Family XII. Incertae Sedis</taxon>
        <taxon>Exiguobacterium</taxon>
    </lineage>
</organism>
<dbReference type="Pfam" id="PF00583">
    <property type="entry name" value="Acetyltransf_1"/>
    <property type="match status" value="1"/>
</dbReference>
<dbReference type="AlphaFoldDB" id="A0A377FU11"/>
<protein>
    <submittedName>
        <fullName evidence="2">Predicted acetyltransferase</fullName>
    </submittedName>
</protein>
<accession>A0A377FU11</accession>
<name>A0A377FU11_9BACL</name>
<dbReference type="RefSeq" id="WP_029335159.1">
    <property type="nucleotide sequence ID" value="NZ_UGGP01000001.1"/>
</dbReference>
<evidence type="ECO:0000313" key="3">
    <source>
        <dbReference type="Proteomes" id="UP000254060"/>
    </source>
</evidence>
<dbReference type="Proteomes" id="UP000254060">
    <property type="component" value="Unassembled WGS sequence"/>
</dbReference>